<dbReference type="EMBL" id="LR593887">
    <property type="protein sequence ID" value="VTR98484.1"/>
    <property type="molecule type" value="Genomic_DNA"/>
</dbReference>
<dbReference type="PANTHER" id="PTHR38430">
    <property type="entry name" value="PROTEIN-ARGININE KINASE ACTIVATOR PROTEIN"/>
    <property type="match status" value="1"/>
</dbReference>
<sequence length="173" mass="19597">MQCQFCTNTATVHVTGIVQRQPQRWHLCEACAVARELIAPPKGELHIPAILQLLLRRPDSPAHGFDSLMCPHCGLHYSDFRKYGRLGCPEDFEAFRPALEPLLAELQSARHHLGKIPESCRADDLILRAARPIDIDRVQHMSHEFRAALEADALDFNAPFSDLIRRKDADESR</sequence>
<reference evidence="1" key="1">
    <citation type="submission" date="2019-04" db="EMBL/GenBank/DDBJ databases">
        <authorList>
            <consortium name="Science for Life Laboratories"/>
        </authorList>
    </citation>
    <scope>NUCLEOTIDE SEQUENCE</scope>
    <source>
        <strain evidence="1">MBLW1</strain>
    </source>
</reference>
<evidence type="ECO:0000313" key="2">
    <source>
        <dbReference type="Proteomes" id="UP000464378"/>
    </source>
</evidence>
<name>A0A6C2YJC9_9BACT</name>
<accession>A0A6C2YJC9</accession>
<gene>
    <name evidence="1" type="ORF">GMBLW1_24960</name>
</gene>
<dbReference type="AlphaFoldDB" id="A0A6C2YJC9"/>
<dbReference type="GO" id="GO:0050897">
    <property type="term" value="F:cobalt ion binding"/>
    <property type="evidence" value="ECO:0007669"/>
    <property type="project" value="TreeGrafter"/>
</dbReference>
<dbReference type="PANTHER" id="PTHR38430:SF1">
    <property type="entry name" value="PROTEIN-ARGININE KINASE ACTIVATOR PROTEIN"/>
    <property type="match status" value="1"/>
</dbReference>
<dbReference type="GO" id="GO:1990169">
    <property type="term" value="P:stress response to copper ion"/>
    <property type="evidence" value="ECO:0007669"/>
    <property type="project" value="TreeGrafter"/>
</dbReference>
<dbReference type="InterPro" id="IPR025542">
    <property type="entry name" value="YacH"/>
</dbReference>
<dbReference type="GO" id="GO:0008270">
    <property type="term" value="F:zinc ion binding"/>
    <property type="evidence" value="ECO:0007669"/>
    <property type="project" value="TreeGrafter"/>
</dbReference>
<keyword evidence="2" id="KW-1185">Reference proteome</keyword>
<dbReference type="GO" id="GO:1990170">
    <property type="term" value="P:stress response to cadmium ion"/>
    <property type="evidence" value="ECO:0007669"/>
    <property type="project" value="TreeGrafter"/>
</dbReference>
<dbReference type="GO" id="GO:0046870">
    <property type="term" value="F:cadmium ion binding"/>
    <property type="evidence" value="ECO:0007669"/>
    <property type="project" value="TreeGrafter"/>
</dbReference>
<dbReference type="InParanoid" id="A0A6C2YJC9"/>
<evidence type="ECO:0008006" key="3">
    <source>
        <dbReference type="Google" id="ProtNLM"/>
    </source>
</evidence>
<evidence type="ECO:0000313" key="1">
    <source>
        <dbReference type="EMBL" id="VIP01464.1"/>
    </source>
</evidence>
<dbReference type="KEGG" id="tim:GMBLW1_24960"/>
<proteinExistence type="predicted"/>
<dbReference type="RefSeq" id="WP_162656668.1">
    <property type="nucleotide sequence ID" value="NZ_LR593887.1"/>
</dbReference>
<protein>
    <recommendedName>
        <fullName evidence="3">UVR domain-containing protein</fullName>
    </recommendedName>
</protein>
<dbReference type="GO" id="GO:0005507">
    <property type="term" value="F:copper ion binding"/>
    <property type="evidence" value="ECO:0007669"/>
    <property type="project" value="TreeGrafter"/>
</dbReference>
<organism evidence="1">
    <name type="scientific">Tuwongella immobilis</name>
    <dbReference type="NCBI Taxonomy" id="692036"/>
    <lineage>
        <taxon>Bacteria</taxon>
        <taxon>Pseudomonadati</taxon>
        <taxon>Planctomycetota</taxon>
        <taxon>Planctomycetia</taxon>
        <taxon>Gemmatales</taxon>
        <taxon>Gemmataceae</taxon>
        <taxon>Tuwongella</taxon>
    </lineage>
</organism>
<dbReference type="Proteomes" id="UP000464378">
    <property type="component" value="Chromosome"/>
</dbReference>
<dbReference type="EMBL" id="LR586016">
    <property type="protein sequence ID" value="VIP01464.1"/>
    <property type="molecule type" value="Genomic_DNA"/>
</dbReference>